<evidence type="ECO:0000313" key="18">
    <source>
        <dbReference type="Proteomes" id="UP001141806"/>
    </source>
</evidence>
<evidence type="ECO:0000256" key="1">
    <source>
        <dbReference type="ARBA" id="ARBA00004479"/>
    </source>
</evidence>
<feature type="signal peptide" evidence="15">
    <location>
        <begin position="1"/>
        <end position="26"/>
    </location>
</feature>
<feature type="transmembrane region" description="Helical" evidence="14">
    <location>
        <begin position="344"/>
        <end position="367"/>
    </location>
</feature>
<dbReference type="InterPro" id="IPR032675">
    <property type="entry name" value="LRR_dom_sf"/>
</dbReference>
<keyword evidence="3" id="KW-0433">Leucine-rich repeat</keyword>
<evidence type="ECO:0000256" key="11">
    <source>
        <dbReference type="ARBA" id="ARBA00023170"/>
    </source>
</evidence>
<dbReference type="InterPro" id="IPR003591">
    <property type="entry name" value="Leu-rich_rpt_typical-subtyp"/>
</dbReference>
<dbReference type="Pfam" id="PF08263">
    <property type="entry name" value="LRRNT_2"/>
    <property type="match status" value="1"/>
</dbReference>
<evidence type="ECO:0000256" key="15">
    <source>
        <dbReference type="SAM" id="SignalP"/>
    </source>
</evidence>
<dbReference type="EMBL" id="JAMYWD010000007">
    <property type="protein sequence ID" value="KAJ4965329.1"/>
    <property type="molecule type" value="Genomic_DNA"/>
</dbReference>
<keyword evidence="2" id="KW-0597">Phosphoprotein</keyword>
<sequence>MSSGSCGLLFWWRVTAFLLLVARSLGLNADGVLLLSFKYSVLSDPLSVLASWNYDDKTPCSWNGITCIGIQTAGTGDSLRVISLVLPNSRLLGSVPPDLGMIEHLRHLDLSNNSLNGTLPASLFNSSELQSLALSNNVLSGSLPESVGGLKSLQFLNLSDNALGGKIPENLTTLPNLTVLSLGRNYFSGSVPSGVEALEVLDLSSNLMNESLPADFAGDKLRYLNLSYNRLSGVIPPDFAERIPANATLDLSFNNLTGEVPEFGVFLDQKTESFAGNPDLCGKPLKKTCSLPSSVLTSPNVSDATSPAIAVMPKSIGSTPVTGSAGNATQGTQQQGQSGLRPGVIVGIVVGDLAGIGILLMILFYVYRLKKKSKMNSTGAGEKKAFEKESKEEWSSSIDSKGLAWSCLRKKGVSGEETSETTCSESDEEEKKVSFDQQQQKRGSLVAVDGEMELELETLLKASAYIVGATGSSIVYKAVLEDGTTLAVRRIGESGIEKFKDFENQVKIIAKLRHPNLVRIRGFYWGADEKLIIYDYVSNGSLANACYRKSGSSPYQLPWEARVKIARGVARGLAFLHDKKHVHSNLKPSNILLDADMEPRVGDLGLGRLVWGGDHSYKAGSSSRYFGSKRSTVSAKDSSLNLQQEQQLPMGASPSTSSLGGASSYLAPESLKNLKPNPKWDVYSFGVILLELLTGKILSDTELGQWNNGFVAQEDRYRVLRMADVGIRADVEEKEEALLACFKLGFSCTSVVPQKRPSMKEALQVLDKIPTFSNLHLHY</sequence>
<keyword evidence="10 14" id="KW-0472">Membrane</keyword>
<dbReference type="FunFam" id="3.80.10.10:FF:000722">
    <property type="entry name" value="Leucine-rich repeat receptor-like protein kinase"/>
    <property type="match status" value="1"/>
</dbReference>
<dbReference type="Pfam" id="PF00069">
    <property type="entry name" value="Pkinase"/>
    <property type="match status" value="2"/>
</dbReference>
<evidence type="ECO:0000256" key="12">
    <source>
        <dbReference type="ARBA" id="ARBA00023180"/>
    </source>
</evidence>
<dbReference type="OrthoDB" id="346907at2759"/>
<dbReference type="InterPro" id="IPR000719">
    <property type="entry name" value="Prot_kinase_dom"/>
</dbReference>
<dbReference type="Gene3D" id="3.30.200.20">
    <property type="entry name" value="Phosphorylase Kinase, domain 1"/>
    <property type="match status" value="1"/>
</dbReference>
<dbReference type="CDD" id="cd14066">
    <property type="entry name" value="STKc_IRAK"/>
    <property type="match status" value="1"/>
</dbReference>
<evidence type="ECO:0000256" key="13">
    <source>
        <dbReference type="SAM" id="MobiDB-lite"/>
    </source>
</evidence>
<reference evidence="17" key="1">
    <citation type="journal article" date="2023" name="Plant J.">
        <title>The genome of the king protea, Protea cynaroides.</title>
        <authorList>
            <person name="Chang J."/>
            <person name="Duong T.A."/>
            <person name="Schoeman C."/>
            <person name="Ma X."/>
            <person name="Roodt D."/>
            <person name="Barker N."/>
            <person name="Li Z."/>
            <person name="Van de Peer Y."/>
            <person name="Mizrachi E."/>
        </authorList>
    </citation>
    <scope>NUCLEOTIDE SEQUENCE</scope>
    <source>
        <tissue evidence="17">Young leaves</tissue>
    </source>
</reference>
<dbReference type="AlphaFoldDB" id="A0A9Q0K7J4"/>
<keyword evidence="5 15" id="KW-0732">Signal</keyword>
<dbReference type="Pfam" id="PF13855">
    <property type="entry name" value="LRR_8"/>
    <property type="match status" value="2"/>
</dbReference>
<proteinExistence type="predicted"/>
<dbReference type="SUPFAM" id="SSF52058">
    <property type="entry name" value="L domain-like"/>
    <property type="match status" value="1"/>
</dbReference>
<accession>A0A9Q0K7J4</accession>
<keyword evidence="11" id="KW-0675">Receptor</keyword>
<evidence type="ECO:0000256" key="8">
    <source>
        <dbReference type="ARBA" id="ARBA00022840"/>
    </source>
</evidence>
<protein>
    <recommendedName>
        <fullName evidence="16">Protein kinase domain-containing protein</fullName>
    </recommendedName>
</protein>
<evidence type="ECO:0000256" key="6">
    <source>
        <dbReference type="ARBA" id="ARBA00022737"/>
    </source>
</evidence>
<keyword evidence="18" id="KW-1185">Reference proteome</keyword>
<keyword evidence="4 14" id="KW-0812">Transmembrane</keyword>
<dbReference type="GO" id="GO:0004672">
    <property type="term" value="F:protein kinase activity"/>
    <property type="evidence" value="ECO:0007669"/>
    <property type="project" value="InterPro"/>
</dbReference>
<keyword evidence="6" id="KW-0677">Repeat</keyword>
<dbReference type="Gene3D" id="1.10.510.10">
    <property type="entry name" value="Transferase(Phosphotransferase) domain 1"/>
    <property type="match status" value="1"/>
</dbReference>
<dbReference type="InterPro" id="IPR050994">
    <property type="entry name" value="At_inactive_RLKs"/>
</dbReference>
<dbReference type="PANTHER" id="PTHR48010">
    <property type="entry name" value="OS05G0588300 PROTEIN"/>
    <property type="match status" value="1"/>
</dbReference>
<evidence type="ECO:0000256" key="2">
    <source>
        <dbReference type="ARBA" id="ARBA00022553"/>
    </source>
</evidence>
<dbReference type="GO" id="GO:0005524">
    <property type="term" value="F:ATP binding"/>
    <property type="evidence" value="ECO:0007669"/>
    <property type="project" value="UniProtKB-KW"/>
</dbReference>
<dbReference type="SMART" id="SM00369">
    <property type="entry name" value="LRR_TYP"/>
    <property type="match status" value="3"/>
</dbReference>
<evidence type="ECO:0000256" key="9">
    <source>
        <dbReference type="ARBA" id="ARBA00022989"/>
    </source>
</evidence>
<evidence type="ECO:0000313" key="17">
    <source>
        <dbReference type="EMBL" id="KAJ4965329.1"/>
    </source>
</evidence>
<organism evidence="17 18">
    <name type="scientific">Protea cynaroides</name>
    <dbReference type="NCBI Taxonomy" id="273540"/>
    <lineage>
        <taxon>Eukaryota</taxon>
        <taxon>Viridiplantae</taxon>
        <taxon>Streptophyta</taxon>
        <taxon>Embryophyta</taxon>
        <taxon>Tracheophyta</taxon>
        <taxon>Spermatophyta</taxon>
        <taxon>Magnoliopsida</taxon>
        <taxon>Proteales</taxon>
        <taxon>Proteaceae</taxon>
        <taxon>Protea</taxon>
    </lineage>
</organism>
<feature type="chain" id="PRO_5040111047" description="Protein kinase domain-containing protein" evidence="15">
    <location>
        <begin position="27"/>
        <end position="779"/>
    </location>
</feature>
<keyword evidence="7" id="KW-0547">Nucleotide-binding</keyword>
<evidence type="ECO:0000256" key="7">
    <source>
        <dbReference type="ARBA" id="ARBA00022741"/>
    </source>
</evidence>
<comment type="caution">
    <text evidence="17">The sequence shown here is derived from an EMBL/GenBank/DDBJ whole genome shotgun (WGS) entry which is preliminary data.</text>
</comment>
<dbReference type="FunFam" id="3.80.10.10:FF:000101">
    <property type="entry name" value="LRR receptor-like serine/threonine-protein kinase ERECTA"/>
    <property type="match status" value="1"/>
</dbReference>
<dbReference type="InterPro" id="IPR013210">
    <property type="entry name" value="LRR_N_plant-typ"/>
</dbReference>
<feature type="region of interest" description="Disordered" evidence="13">
    <location>
        <begin position="416"/>
        <end position="436"/>
    </location>
</feature>
<evidence type="ECO:0000256" key="5">
    <source>
        <dbReference type="ARBA" id="ARBA00022729"/>
    </source>
</evidence>
<keyword evidence="12" id="KW-0325">Glycoprotein</keyword>
<dbReference type="SUPFAM" id="SSF56112">
    <property type="entry name" value="Protein kinase-like (PK-like)"/>
    <property type="match status" value="1"/>
</dbReference>
<comment type="subcellular location">
    <subcellularLocation>
        <location evidence="1">Membrane</location>
        <topology evidence="1">Single-pass type I membrane protein</topology>
    </subcellularLocation>
</comment>
<evidence type="ECO:0000256" key="14">
    <source>
        <dbReference type="SAM" id="Phobius"/>
    </source>
</evidence>
<dbReference type="Gene3D" id="3.80.10.10">
    <property type="entry name" value="Ribonuclease Inhibitor"/>
    <property type="match status" value="2"/>
</dbReference>
<dbReference type="PROSITE" id="PS50011">
    <property type="entry name" value="PROTEIN_KINASE_DOM"/>
    <property type="match status" value="1"/>
</dbReference>
<keyword evidence="8" id="KW-0067">ATP-binding</keyword>
<dbReference type="PRINTS" id="PR00019">
    <property type="entry name" value="LEURICHRPT"/>
</dbReference>
<gene>
    <name evidence="17" type="ORF">NE237_017178</name>
</gene>
<dbReference type="InterPro" id="IPR011009">
    <property type="entry name" value="Kinase-like_dom_sf"/>
</dbReference>
<dbReference type="Proteomes" id="UP001141806">
    <property type="component" value="Unassembled WGS sequence"/>
</dbReference>
<dbReference type="PANTHER" id="PTHR48010:SF29">
    <property type="entry name" value="PROTEIN KINASE DOMAIN-CONTAINING PROTEIN"/>
    <property type="match status" value="1"/>
</dbReference>
<keyword evidence="9 14" id="KW-1133">Transmembrane helix</keyword>
<evidence type="ECO:0000256" key="10">
    <source>
        <dbReference type="ARBA" id="ARBA00023136"/>
    </source>
</evidence>
<feature type="domain" description="Protein kinase" evidence="16">
    <location>
        <begin position="461"/>
        <end position="772"/>
    </location>
</feature>
<name>A0A9Q0K7J4_9MAGN</name>
<dbReference type="InterPro" id="IPR001611">
    <property type="entry name" value="Leu-rich_rpt"/>
</dbReference>
<dbReference type="GO" id="GO:0016020">
    <property type="term" value="C:membrane"/>
    <property type="evidence" value="ECO:0007669"/>
    <property type="project" value="UniProtKB-SubCell"/>
</dbReference>
<evidence type="ECO:0000256" key="4">
    <source>
        <dbReference type="ARBA" id="ARBA00022692"/>
    </source>
</evidence>
<evidence type="ECO:0000259" key="16">
    <source>
        <dbReference type="PROSITE" id="PS50011"/>
    </source>
</evidence>
<evidence type="ECO:0000256" key="3">
    <source>
        <dbReference type="ARBA" id="ARBA00022614"/>
    </source>
</evidence>